<keyword evidence="2" id="KW-1185">Reference proteome</keyword>
<gene>
    <name evidence="1" type="ORF">P5673_015506</name>
</gene>
<comment type="caution">
    <text evidence="1">The sequence shown here is derived from an EMBL/GenBank/DDBJ whole genome shotgun (WGS) entry which is preliminary data.</text>
</comment>
<protein>
    <submittedName>
        <fullName evidence="1">Uncharacterized protein</fullName>
    </submittedName>
</protein>
<accession>A0AAD9QIH4</accession>
<dbReference type="EMBL" id="JARQWQ010000032">
    <property type="protein sequence ID" value="KAK2561531.1"/>
    <property type="molecule type" value="Genomic_DNA"/>
</dbReference>
<organism evidence="1 2">
    <name type="scientific">Acropora cervicornis</name>
    <name type="common">Staghorn coral</name>
    <dbReference type="NCBI Taxonomy" id="6130"/>
    <lineage>
        <taxon>Eukaryota</taxon>
        <taxon>Metazoa</taxon>
        <taxon>Cnidaria</taxon>
        <taxon>Anthozoa</taxon>
        <taxon>Hexacorallia</taxon>
        <taxon>Scleractinia</taxon>
        <taxon>Astrocoeniina</taxon>
        <taxon>Acroporidae</taxon>
        <taxon>Acropora</taxon>
    </lineage>
</organism>
<evidence type="ECO:0000313" key="2">
    <source>
        <dbReference type="Proteomes" id="UP001249851"/>
    </source>
</evidence>
<reference evidence="1" key="1">
    <citation type="journal article" date="2023" name="G3 (Bethesda)">
        <title>Whole genome assembly and annotation of the endangered Caribbean coral Acropora cervicornis.</title>
        <authorList>
            <person name="Selwyn J.D."/>
            <person name="Vollmer S.V."/>
        </authorList>
    </citation>
    <scope>NUCLEOTIDE SEQUENCE</scope>
    <source>
        <strain evidence="1">K2</strain>
    </source>
</reference>
<evidence type="ECO:0000313" key="1">
    <source>
        <dbReference type="EMBL" id="KAK2561531.1"/>
    </source>
</evidence>
<proteinExistence type="predicted"/>
<dbReference type="AlphaFoldDB" id="A0AAD9QIH4"/>
<reference evidence="1" key="2">
    <citation type="journal article" date="2023" name="Science">
        <title>Genomic signatures of disease resistance in endangered staghorn corals.</title>
        <authorList>
            <person name="Vollmer S.V."/>
            <person name="Selwyn J.D."/>
            <person name="Despard B.A."/>
            <person name="Roesel C.L."/>
        </authorList>
    </citation>
    <scope>NUCLEOTIDE SEQUENCE</scope>
    <source>
        <strain evidence="1">K2</strain>
    </source>
</reference>
<sequence length="74" mass="8595">MADQRALSRGVVSQTLCRKRGALLQFLLVISMSLFRQDYAHLWQQCSRIILLVGCGRDFNNMYLGVFMFQYNSD</sequence>
<name>A0AAD9QIH4_ACRCE</name>
<dbReference type="Proteomes" id="UP001249851">
    <property type="component" value="Unassembled WGS sequence"/>
</dbReference>